<dbReference type="InterPro" id="IPR038740">
    <property type="entry name" value="BioF2-like_GNAT_dom"/>
</dbReference>
<dbReference type="Gene3D" id="3.40.630.30">
    <property type="match status" value="1"/>
</dbReference>
<dbReference type="InterPro" id="IPR016181">
    <property type="entry name" value="Acyl_CoA_acyltransferase"/>
</dbReference>
<name>A0A2P7STB6_9HYPH</name>
<reference evidence="2 3" key="1">
    <citation type="submission" date="2018-03" db="EMBL/GenBank/DDBJ databases">
        <title>The draft genome of Mesorhizobium sp. 6GN-30.</title>
        <authorList>
            <person name="Liu L."/>
            <person name="Li L."/>
            <person name="Wang T."/>
            <person name="Zhang X."/>
            <person name="Liang L."/>
        </authorList>
    </citation>
    <scope>NUCLEOTIDE SEQUENCE [LARGE SCALE GENOMIC DNA]</scope>
    <source>
        <strain evidence="2 3">6GN30</strain>
    </source>
</reference>
<dbReference type="RefSeq" id="WP_106770256.1">
    <property type="nucleotide sequence ID" value="NZ_PXYK01000001.1"/>
</dbReference>
<comment type="caution">
    <text evidence="2">The sequence shown here is derived from an EMBL/GenBank/DDBJ whole genome shotgun (WGS) entry which is preliminary data.</text>
</comment>
<dbReference type="Proteomes" id="UP000241229">
    <property type="component" value="Unassembled WGS sequence"/>
</dbReference>
<dbReference type="AlphaFoldDB" id="A0A2P7STB6"/>
<keyword evidence="2" id="KW-0808">Transferase</keyword>
<feature type="domain" description="BioF2-like acetyltransferase" evidence="1">
    <location>
        <begin position="191"/>
        <end position="340"/>
    </location>
</feature>
<dbReference type="GO" id="GO:0016740">
    <property type="term" value="F:transferase activity"/>
    <property type="evidence" value="ECO:0007669"/>
    <property type="project" value="UniProtKB-KW"/>
</dbReference>
<protein>
    <submittedName>
        <fullName evidence="2">GNAT family N-acetyltransferase</fullName>
    </submittedName>
</protein>
<dbReference type="SUPFAM" id="SSF55729">
    <property type="entry name" value="Acyl-CoA N-acyltransferases (Nat)"/>
    <property type="match status" value="1"/>
</dbReference>
<dbReference type="Pfam" id="PF13480">
    <property type="entry name" value="Acetyltransf_6"/>
    <property type="match status" value="1"/>
</dbReference>
<evidence type="ECO:0000313" key="3">
    <source>
        <dbReference type="Proteomes" id="UP000241229"/>
    </source>
</evidence>
<evidence type="ECO:0000259" key="1">
    <source>
        <dbReference type="Pfam" id="PF13480"/>
    </source>
</evidence>
<proteinExistence type="predicted"/>
<dbReference type="EMBL" id="PXYK01000001">
    <property type="protein sequence ID" value="PSJ65714.1"/>
    <property type="molecule type" value="Genomic_DNA"/>
</dbReference>
<keyword evidence="3" id="KW-1185">Reference proteome</keyword>
<organism evidence="2 3">
    <name type="scientific">Kumtagia ephedrae</name>
    <dbReference type="NCBI Taxonomy" id="2116701"/>
    <lineage>
        <taxon>Bacteria</taxon>
        <taxon>Pseudomonadati</taxon>
        <taxon>Pseudomonadota</taxon>
        <taxon>Alphaproteobacteria</taxon>
        <taxon>Hyphomicrobiales</taxon>
        <taxon>Phyllobacteriaceae</taxon>
        <taxon>Kumtagia</taxon>
    </lineage>
</organism>
<dbReference type="OrthoDB" id="8193702at2"/>
<accession>A0A2P7STB6</accession>
<evidence type="ECO:0000313" key="2">
    <source>
        <dbReference type="EMBL" id="PSJ65714.1"/>
    </source>
</evidence>
<sequence>MVDAALGATGPAGAALTASRPTIPAVRISAEAVSAETMATLAALAHTGIFAPPQSPAWTGAWIAAVAPDTLAVIVAEGDRPVFALVLEVVGKGPCRVARFPGGTHANGNFALADASWLATAQPRVFRDLAAAVRSARPDIDLLALERLLPELGGLRNPLLALPHFKSANLSLAVGLDGGFARLVAGRSGKHKRKKHRSQARKYEAAGGFRRIEAETEEQVDRLLQAFFAMKACRFRKAGIVDVFADPSVQAFFRKLFHEALPLSPKPFVLHALEVGGVPRAVTGSSRCGDRLICEFGAIADDEVAQASPGEFLFFENIREACEEGLAVYDFSVGDEQYKRLWCDIETQHLDVLVPLTLKGRLVAGMMRLFAGMKARVKNSPTVWRLTKALRRRAVGNKADAGPAEE</sequence>
<gene>
    <name evidence="2" type="ORF">C7I84_00895</name>
</gene>